<keyword evidence="4" id="KW-0677">Repeat</keyword>
<comment type="caution">
    <text evidence="9">The sequence shown here is derived from an EMBL/GenBank/DDBJ whole genome shotgun (WGS) entry which is preliminary data.</text>
</comment>
<dbReference type="InterPro" id="IPR017896">
    <property type="entry name" value="4Fe4S_Fe-S-bd"/>
</dbReference>
<dbReference type="SUPFAM" id="SSF54862">
    <property type="entry name" value="4Fe-4S ferredoxins"/>
    <property type="match status" value="1"/>
</dbReference>
<dbReference type="PROSITE" id="PS00198">
    <property type="entry name" value="4FE4S_FER_1"/>
    <property type="match status" value="1"/>
</dbReference>
<feature type="domain" description="4Fe-4S ferredoxin-type" evidence="8">
    <location>
        <begin position="3"/>
        <end position="32"/>
    </location>
</feature>
<feature type="domain" description="4Fe-4S ferredoxin-type" evidence="8">
    <location>
        <begin position="52"/>
        <end position="83"/>
    </location>
</feature>
<reference evidence="9 10" key="1">
    <citation type="submission" date="2019-03" db="EMBL/GenBank/DDBJ databases">
        <title>Metabolic potential of uncultured bacteria and archaea associated with petroleum seepage in deep-sea sediments.</title>
        <authorList>
            <person name="Dong X."/>
            <person name="Hubert C."/>
        </authorList>
    </citation>
    <scope>NUCLEOTIDE SEQUENCE [LARGE SCALE GENOMIC DNA]</scope>
    <source>
        <strain evidence="9">E29_bin78</strain>
    </source>
</reference>
<evidence type="ECO:0000256" key="3">
    <source>
        <dbReference type="ARBA" id="ARBA00022723"/>
    </source>
</evidence>
<protein>
    <submittedName>
        <fullName evidence="9">4Fe-4S ferredoxin</fullName>
    </submittedName>
</protein>
<accession>A0A523UKJ1</accession>
<keyword evidence="1" id="KW-0813">Transport</keyword>
<dbReference type="InterPro" id="IPR050954">
    <property type="entry name" value="ET_IronSulfur_Cluster-Binding"/>
</dbReference>
<evidence type="ECO:0000256" key="2">
    <source>
        <dbReference type="ARBA" id="ARBA00022485"/>
    </source>
</evidence>
<dbReference type="GO" id="GO:0051539">
    <property type="term" value="F:4 iron, 4 sulfur cluster binding"/>
    <property type="evidence" value="ECO:0007669"/>
    <property type="project" value="UniProtKB-KW"/>
</dbReference>
<evidence type="ECO:0000256" key="7">
    <source>
        <dbReference type="ARBA" id="ARBA00023014"/>
    </source>
</evidence>
<dbReference type="Proteomes" id="UP000320679">
    <property type="component" value="Unassembled WGS sequence"/>
</dbReference>
<dbReference type="EMBL" id="SOJK01000294">
    <property type="protein sequence ID" value="TET43055.1"/>
    <property type="molecule type" value="Genomic_DNA"/>
</dbReference>
<evidence type="ECO:0000259" key="8">
    <source>
        <dbReference type="PROSITE" id="PS51379"/>
    </source>
</evidence>
<dbReference type="AlphaFoldDB" id="A0A523UKJ1"/>
<evidence type="ECO:0000256" key="1">
    <source>
        <dbReference type="ARBA" id="ARBA00022448"/>
    </source>
</evidence>
<dbReference type="Pfam" id="PF13247">
    <property type="entry name" value="Fer4_11"/>
    <property type="match status" value="1"/>
</dbReference>
<dbReference type="InterPro" id="IPR017900">
    <property type="entry name" value="4Fe4S_Fe_S_CS"/>
</dbReference>
<organism evidence="9 10">
    <name type="scientific">Aerophobetes bacterium</name>
    <dbReference type="NCBI Taxonomy" id="2030807"/>
    <lineage>
        <taxon>Bacteria</taxon>
        <taxon>Candidatus Aerophobota</taxon>
    </lineage>
</organism>
<dbReference type="PROSITE" id="PS51379">
    <property type="entry name" value="4FE4S_FER_2"/>
    <property type="match status" value="3"/>
</dbReference>
<keyword evidence="3" id="KW-0479">Metal-binding</keyword>
<evidence type="ECO:0000313" key="9">
    <source>
        <dbReference type="EMBL" id="TET43055.1"/>
    </source>
</evidence>
<name>A0A523UKJ1_UNCAE</name>
<keyword evidence="5" id="KW-0249">Electron transport</keyword>
<evidence type="ECO:0000256" key="6">
    <source>
        <dbReference type="ARBA" id="ARBA00023004"/>
    </source>
</evidence>
<feature type="domain" description="4Fe-4S ferredoxin-type" evidence="8">
    <location>
        <begin position="84"/>
        <end position="113"/>
    </location>
</feature>
<keyword evidence="7" id="KW-0411">Iron-sulfur</keyword>
<evidence type="ECO:0000256" key="5">
    <source>
        <dbReference type="ARBA" id="ARBA00022982"/>
    </source>
</evidence>
<dbReference type="Gene3D" id="3.30.70.20">
    <property type="match status" value="2"/>
</dbReference>
<keyword evidence="2" id="KW-0004">4Fe-4S</keyword>
<dbReference type="GO" id="GO:0046872">
    <property type="term" value="F:metal ion binding"/>
    <property type="evidence" value="ECO:0007669"/>
    <property type="project" value="UniProtKB-KW"/>
</dbReference>
<gene>
    <name evidence="9" type="ORF">E3J59_07055</name>
</gene>
<evidence type="ECO:0000313" key="10">
    <source>
        <dbReference type="Proteomes" id="UP000320679"/>
    </source>
</evidence>
<evidence type="ECO:0000256" key="4">
    <source>
        <dbReference type="ARBA" id="ARBA00022737"/>
    </source>
</evidence>
<keyword evidence="6" id="KW-0408">Iron</keyword>
<proteinExistence type="predicted"/>
<dbReference type="CDD" id="cd16374">
    <property type="entry name" value="DMSOR_beta_like"/>
    <property type="match status" value="1"/>
</dbReference>
<dbReference type="PANTHER" id="PTHR43177">
    <property type="entry name" value="PROTEIN NRFC"/>
    <property type="match status" value="1"/>
</dbReference>
<dbReference type="PANTHER" id="PTHR43177:SF5">
    <property type="entry name" value="ANAEROBIC DIMETHYL SULFOXIDE REDUCTASE CHAIN B-RELATED"/>
    <property type="match status" value="1"/>
</dbReference>
<sequence length="179" mass="19863">MKGVLFIDAGKCLGCKSCEIGCAVEHSRLKDLFMAILETPTPQSRVSVEIAGDVSVPLQCRHCEDAPCVAICPTKAIEKLGTEEPVLIKEELCIGCKWCILVCPFGIIKLSRDGRVITKCDLCLERIKEERNPACVESCPTGALQYKRIDEITAEKRKETVKDFLVAFERSQSKKNSKE</sequence>